<dbReference type="Proteomes" id="UP000229816">
    <property type="component" value="Unassembled WGS sequence"/>
</dbReference>
<dbReference type="EMBL" id="PFSF01000054">
    <property type="protein sequence ID" value="PJC27999.1"/>
    <property type="molecule type" value="Genomic_DNA"/>
</dbReference>
<name>A0A2M8ESC2_9BACT</name>
<sequence length="78" mass="8959">MLKYKNLASGKNLVSCFARNKRICRPILCQGFVGQAKKPLLPTSAEILRVFCGNYYRMQKAKLFRAEVVKLTWYGRTA</sequence>
<proteinExistence type="predicted"/>
<evidence type="ECO:0000313" key="1">
    <source>
        <dbReference type="EMBL" id="PJC27999.1"/>
    </source>
</evidence>
<reference evidence="2" key="1">
    <citation type="submission" date="2017-09" db="EMBL/GenBank/DDBJ databases">
        <title>Depth-based differentiation of microbial function through sediment-hosted aquifers and enrichment of novel symbionts in the deep terrestrial subsurface.</title>
        <authorList>
            <person name="Probst A.J."/>
            <person name="Ladd B."/>
            <person name="Jarett J.K."/>
            <person name="Geller-Mcgrath D.E."/>
            <person name="Sieber C.M.K."/>
            <person name="Emerson J.B."/>
            <person name="Anantharaman K."/>
            <person name="Thomas B.C."/>
            <person name="Malmstrom R."/>
            <person name="Stieglmeier M."/>
            <person name="Klingl A."/>
            <person name="Woyke T."/>
            <person name="Ryan C.M."/>
            <person name="Banfield J.F."/>
        </authorList>
    </citation>
    <scope>NUCLEOTIDE SEQUENCE [LARGE SCALE GENOMIC DNA]</scope>
</reference>
<gene>
    <name evidence="1" type="ORF">CO054_02520</name>
</gene>
<comment type="caution">
    <text evidence="1">The sequence shown here is derived from an EMBL/GenBank/DDBJ whole genome shotgun (WGS) entry which is preliminary data.</text>
</comment>
<evidence type="ECO:0000313" key="2">
    <source>
        <dbReference type="Proteomes" id="UP000229816"/>
    </source>
</evidence>
<protein>
    <submittedName>
        <fullName evidence="1">Uncharacterized protein</fullName>
    </submittedName>
</protein>
<organism evidence="1 2">
    <name type="scientific">Candidatus Shapirobacteria bacterium CG_4_9_14_0_2_um_filter_39_11</name>
    <dbReference type="NCBI Taxonomy" id="1974478"/>
    <lineage>
        <taxon>Bacteria</taxon>
        <taxon>Candidatus Shapironibacteriota</taxon>
    </lineage>
</organism>
<accession>A0A2M8ESC2</accession>
<dbReference type="AlphaFoldDB" id="A0A2M8ESC2"/>